<dbReference type="RefSeq" id="WP_091050090.1">
    <property type="nucleotide sequence ID" value="NZ_JBHLYH010000014.1"/>
</dbReference>
<keyword evidence="1" id="KW-0378">Hydrolase</keyword>
<gene>
    <name evidence="1" type="ORF">GA0070215_12574</name>
</gene>
<organism evidence="1 2">
    <name type="scientific">Micromonospora marina</name>
    <dbReference type="NCBI Taxonomy" id="307120"/>
    <lineage>
        <taxon>Bacteria</taxon>
        <taxon>Bacillati</taxon>
        <taxon>Actinomycetota</taxon>
        <taxon>Actinomycetes</taxon>
        <taxon>Micromonosporales</taxon>
        <taxon>Micromonosporaceae</taxon>
        <taxon>Micromonospora</taxon>
    </lineage>
</organism>
<proteinExistence type="predicted"/>
<sequence>MGDAMQGALFGFAPTAAVDERVAGEELRVCALNVQSAGASRARPLASWLVETQCNVLALTELRAGEGARALLNALREEGYDVVCTVARPDEQYVTAVTTRGFDVARVVPEPDSARILAVDLSAAGRSVRLVTIYAPTNGMTPDSSTARAAFQRRCLDYLASIRTPGFCVVGDLNVLDSTDQPCASVFERHDFEFYAGLLALGVSDTHRTLHPEATQFSWVSDRLGAQRLDYAFADAAAGSLVGSDYDHEPRRQNLSDHAAVRTILRFAPEHDGATPG</sequence>
<protein>
    <submittedName>
        <fullName evidence="1">Exonuclease III</fullName>
    </submittedName>
</protein>
<accession>A0A1C5A8P6</accession>
<name>A0A1C5A8P6_9ACTN</name>
<keyword evidence="1" id="KW-0540">Nuclease</keyword>
<dbReference type="Proteomes" id="UP000198551">
    <property type="component" value="Unassembled WGS sequence"/>
</dbReference>
<dbReference type="GO" id="GO:0004527">
    <property type="term" value="F:exonuclease activity"/>
    <property type="evidence" value="ECO:0007669"/>
    <property type="project" value="UniProtKB-KW"/>
</dbReference>
<evidence type="ECO:0000313" key="1">
    <source>
        <dbReference type="EMBL" id="SCF41567.1"/>
    </source>
</evidence>
<dbReference type="EMBL" id="FMCV01000025">
    <property type="protein sequence ID" value="SCF41567.1"/>
    <property type="molecule type" value="Genomic_DNA"/>
</dbReference>
<dbReference type="AlphaFoldDB" id="A0A1C5A8P6"/>
<keyword evidence="2" id="KW-1185">Reference proteome</keyword>
<dbReference type="Gene3D" id="3.60.10.10">
    <property type="entry name" value="Endonuclease/exonuclease/phosphatase"/>
    <property type="match status" value="1"/>
</dbReference>
<dbReference type="SUPFAM" id="SSF56219">
    <property type="entry name" value="DNase I-like"/>
    <property type="match status" value="1"/>
</dbReference>
<keyword evidence="1" id="KW-0269">Exonuclease</keyword>
<evidence type="ECO:0000313" key="2">
    <source>
        <dbReference type="Proteomes" id="UP000198551"/>
    </source>
</evidence>
<dbReference type="InterPro" id="IPR036691">
    <property type="entry name" value="Endo/exonu/phosph_ase_sf"/>
</dbReference>
<reference evidence="2" key="1">
    <citation type="submission" date="2016-06" db="EMBL/GenBank/DDBJ databases">
        <authorList>
            <person name="Varghese N."/>
        </authorList>
    </citation>
    <scope>NUCLEOTIDE SEQUENCE [LARGE SCALE GENOMIC DNA]</scope>
    <source>
        <strain evidence="2">DSM 45555</strain>
    </source>
</reference>